<sequence length="104" mass="11375">MGAITWNLTDYEMVGSEWKVLGDCLKTVHLYGTFAGGTVVLQGSNEDTPTNWVTLKNYNETGISFNTAALETIAENPKYIRPALSGGAPTTDVTVVISFRHDYK</sequence>
<dbReference type="AlphaFoldDB" id="A0A6M3JVP3"/>
<protein>
    <submittedName>
        <fullName evidence="1">Uncharacterized protein</fullName>
    </submittedName>
</protein>
<name>A0A6M3JVP3_9ZZZZ</name>
<evidence type="ECO:0000313" key="1">
    <source>
        <dbReference type="EMBL" id="QJA72687.1"/>
    </source>
</evidence>
<reference evidence="1" key="1">
    <citation type="submission" date="2020-03" db="EMBL/GenBank/DDBJ databases">
        <title>The deep terrestrial virosphere.</title>
        <authorList>
            <person name="Holmfeldt K."/>
            <person name="Nilsson E."/>
            <person name="Simone D."/>
            <person name="Lopez-Fernandez M."/>
            <person name="Wu X."/>
            <person name="de Brujin I."/>
            <person name="Lundin D."/>
            <person name="Andersson A."/>
            <person name="Bertilsson S."/>
            <person name="Dopson M."/>
        </authorList>
    </citation>
    <scope>NUCLEOTIDE SEQUENCE</scope>
    <source>
        <strain evidence="1">MM415A02643</strain>
    </source>
</reference>
<gene>
    <name evidence="1" type="ORF">MM415A02643_0005</name>
</gene>
<dbReference type="EMBL" id="MT141971">
    <property type="protein sequence ID" value="QJA72687.1"/>
    <property type="molecule type" value="Genomic_DNA"/>
</dbReference>
<accession>A0A6M3JVP3</accession>
<organism evidence="1">
    <name type="scientific">viral metagenome</name>
    <dbReference type="NCBI Taxonomy" id="1070528"/>
    <lineage>
        <taxon>unclassified sequences</taxon>
        <taxon>metagenomes</taxon>
        <taxon>organismal metagenomes</taxon>
    </lineage>
</organism>
<proteinExistence type="predicted"/>